<feature type="domain" description="Peptidase S9 prolyl oligopeptidase catalytic" evidence="3">
    <location>
        <begin position="373"/>
        <end position="526"/>
    </location>
</feature>
<dbReference type="InterPro" id="IPR001375">
    <property type="entry name" value="Peptidase_S9_cat"/>
</dbReference>
<dbReference type="Proteomes" id="UP000187941">
    <property type="component" value="Chromosome"/>
</dbReference>
<name>A0A1P9WZG8_9BACT</name>
<dbReference type="GO" id="GO:0008236">
    <property type="term" value="F:serine-type peptidase activity"/>
    <property type="evidence" value="ECO:0007669"/>
    <property type="project" value="InterPro"/>
</dbReference>
<keyword evidence="1 2" id="KW-0732">Signal</keyword>
<dbReference type="SUPFAM" id="SSF53474">
    <property type="entry name" value="alpha/beta-Hydrolases"/>
    <property type="match status" value="1"/>
</dbReference>
<dbReference type="PANTHER" id="PTHR43037">
    <property type="entry name" value="UNNAMED PRODUCT-RELATED"/>
    <property type="match status" value="1"/>
</dbReference>
<gene>
    <name evidence="4" type="ORF">AWR27_16205</name>
</gene>
<dbReference type="PANTHER" id="PTHR43037:SF4">
    <property type="entry name" value="PEPTIDASE S9 PROLYL OLIGOPEPTIDASE CATALYTIC DOMAIN-CONTAINING PROTEIN"/>
    <property type="match status" value="1"/>
</dbReference>
<evidence type="ECO:0000256" key="2">
    <source>
        <dbReference type="SAM" id="SignalP"/>
    </source>
</evidence>
<dbReference type="InterPro" id="IPR029058">
    <property type="entry name" value="AB_hydrolase_fold"/>
</dbReference>
<organism evidence="4 5">
    <name type="scientific">Spirosoma montaniterrae</name>
    <dbReference type="NCBI Taxonomy" id="1178516"/>
    <lineage>
        <taxon>Bacteria</taxon>
        <taxon>Pseudomonadati</taxon>
        <taxon>Bacteroidota</taxon>
        <taxon>Cytophagia</taxon>
        <taxon>Cytophagales</taxon>
        <taxon>Cytophagaceae</taxon>
        <taxon>Spirosoma</taxon>
    </lineage>
</organism>
<dbReference type="AlphaFoldDB" id="A0A1P9WZG8"/>
<dbReference type="GO" id="GO:0006508">
    <property type="term" value="P:proteolysis"/>
    <property type="evidence" value="ECO:0007669"/>
    <property type="project" value="InterPro"/>
</dbReference>
<dbReference type="STRING" id="1178516.AWR27_16205"/>
<evidence type="ECO:0000259" key="3">
    <source>
        <dbReference type="Pfam" id="PF00326"/>
    </source>
</evidence>
<dbReference type="Gene3D" id="3.40.50.1820">
    <property type="entry name" value="alpha/beta hydrolase"/>
    <property type="match status" value="1"/>
</dbReference>
<evidence type="ECO:0000256" key="1">
    <source>
        <dbReference type="ARBA" id="ARBA00022729"/>
    </source>
</evidence>
<accession>A0A1P9WZG8</accession>
<feature type="chain" id="PRO_5012094555" description="Peptidase S9 prolyl oligopeptidase catalytic domain-containing protein" evidence="2">
    <location>
        <begin position="21"/>
        <end position="847"/>
    </location>
</feature>
<proteinExistence type="predicted"/>
<sequence>MLNRLFLLYLLPALAGQTLAQTAPPANTYQFTKGLVALTGSRYGREAIYTDPLAYKLYTGTLNPPTEGAVFGTNEQGQEIKWTTVTADSLGRLRLRGTLRGNAGAPAGPGVTAGSMRGGLGGAGGYTYLTYDAPRAQTALLNIRGNSNVYVNGELHMGDAYSMGYLHIPIKLRKGRNDFYARGVMVNASLQFIDKPALLRTDDPTLPSIRLGESNASLQGAIVVINTSEAPLTGLQLTSRLAGREQTTTLPTVPALSSRKVAFGFEGSGVNAKGPQTCELTLLQKGKSLDKASVTVEAVAPVASYSRTFVSRIDGSLQYYAVTPQSSANTSPSALFLSVHGAGVEASGQARAYKPKDWGNLVAATNRRPRGFNWEDWGRLDALEVLALANAEFKPDPQRIYLTGHSMGGHGTWFLGATYPDKWAAIAPCAGYPTLKEYGSADGVIPDSSSNPLEQMLLRAGNQSDVLKLTSNYKPLGVYVFHGDADRTVPVTYARQMRKILGQSQPDLSYYEYPGGSHWFGDQSVDWKPLFEFFRWHEIPADSTVSTIDFTTANPGISSSYRWAGIEQQERPLVYSRIQLNRTKQGITGTTTNVASLKLALDQFGAKTPVTVTLDGQSPITHTTSSAHDTLFLRRDGDRWAVTTRPDRTQKGPHRNGTFKDAFNSRMVFVYGTRGTKEENDWNWQKARFDAETWLYRGNGAVDIVADTDFSLANYADRGVILFGNKTTNAAWKILLADCPIQIERNQIRAGSQQWQGDDLAAYFVWPIKNSQTASVAVIGGTGLKGMRAASANQYFAGASGFPDFMIFGLDMVRSGSQGVRMAGFFDNNWKLVPGHYVVNGQAGKSD</sequence>
<dbReference type="Pfam" id="PF00326">
    <property type="entry name" value="Peptidase_S9"/>
    <property type="match status" value="1"/>
</dbReference>
<dbReference type="KEGG" id="smon:AWR27_16205"/>
<evidence type="ECO:0000313" key="5">
    <source>
        <dbReference type="Proteomes" id="UP000187941"/>
    </source>
</evidence>
<protein>
    <recommendedName>
        <fullName evidence="3">Peptidase S9 prolyl oligopeptidase catalytic domain-containing protein</fullName>
    </recommendedName>
</protein>
<keyword evidence="5" id="KW-1185">Reference proteome</keyword>
<dbReference type="EMBL" id="CP014263">
    <property type="protein sequence ID" value="AQG80728.1"/>
    <property type="molecule type" value="Genomic_DNA"/>
</dbReference>
<reference evidence="4 5" key="1">
    <citation type="submission" date="2016-01" db="EMBL/GenBank/DDBJ databases">
        <authorList>
            <person name="Oliw E.H."/>
        </authorList>
    </citation>
    <scope>NUCLEOTIDE SEQUENCE [LARGE SCALE GENOMIC DNA]</scope>
    <source>
        <strain evidence="4 5">DY10</strain>
    </source>
</reference>
<dbReference type="InterPro" id="IPR050955">
    <property type="entry name" value="Plant_Biomass_Hydrol_Est"/>
</dbReference>
<dbReference type="RefSeq" id="WP_077132159.1">
    <property type="nucleotide sequence ID" value="NZ_CP014263.1"/>
</dbReference>
<dbReference type="OrthoDB" id="9764953at2"/>
<evidence type="ECO:0000313" key="4">
    <source>
        <dbReference type="EMBL" id="AQG80728.1"/>
    </source>
</evidence>
<feature type="signal peptide" evidence="2">
    <location>
        <begin position="1"/>
        <end position="20"/>
    </location>
</feature>